<protein>
    <submittedName>
        <fullName evidence="2">Uncharacterized membrane protein YhaH (DUF805 family)</fullName>
    </submittedName>
</protein>
<accession>A0A2P8F364</accession>
<dbReference type="RefSeq" id="WP_106590383.1">
    <property type="nucleotide sequence ID" value="NZ_PYGI01000002.1"/>
</dbReference>
<dbReference type="GO" id="GO:0016020">
    <property type="term" value="C:membrane"/>
    <property type="evidence" value="ECO:0007669"/>
    <property type="project" value="InterPro"/>
</dbReference>
<dbReference type="Proteomes" id="UP000242133">
    <property type="component" value="Unassembled WGS sequence"/>
</dbReference>
<keyword evidence="1" id="KW-0812">Transmembrane</keyword>
<evidence type="ECO:0000313" key="2">
    <source>
        <dbReference type="EMBL" id="PSL16151.1"/>
    </source>
</evidence>
<evidence type="ECO:0000256" key="1">
    <source>
        <dbReference type="SAM" id="Phobius"/>
    </source>
</evidence>
<evidence type="ECO:0000313" key="3">
    <source>
        <dbReference type="Proteomes" id="UP000242133"/>
    </source>
</evidence>
<comment type="caution">
    <text evidence="2">The sequence shown here is derived from an EMBL/GenBank/DDBJ whole genome shotgun (WGS) entry which is preliminary data.</text>
</comment>
<keyword evidence="1" id="KW-0472">Membrane</keyword>
<proteinExistence type="predicted"/>
<gene>
    <name evidence="2" type="ORF">CLV44_10274</name>
</gene>
<name>A0A2P8F364_9GAMM</name>
<reference evidence="2 3" key="1">
    <citation type="submission" date="2018-03" db="EMBL/GenBank/DDBJ databases">
        <title>Genomic Encyclopedia of Archaeal and Bacterial Type Strains, Phase II (KMG-II): from individual species to whole genera.</title>
        <authorList>
            <person name="Goeker M."/>
        </authorList>
    </citation>
    <scope>NUCLEOTIDE SEQUENCE [LARGE SCALE GENOMIC DNA]</scope>
    <source>
        <strain evidence="2 3">DSM 17586</strain>
    </source>
</reference>
<feature type="transmembrane region" description="Helical" evidence="1">
    <location>
        <begin position="118"/>
        <end position="151"/>
    </location>
</feature>
<keyword evidence="1" id="KW-1133">Transmembrane helix</keyword>
<organism evidence="2 3">
    <name type="scientific">Marinobacterium halophilum</name>
    <dbReference type="NCBI Taxonomy" id="267374"/>
    <lineage>
        <taxon>Bacteria</taxon>
        <taxon>Pseudomonadati</taxon>
        <taxon>Pseudomonadota</taxon>
        <taxon>Gammaproteobacteria</taxon>
        <taxon>Oceanospirillales</taxon>
        <taxon>Oceanospirillaceae</taxon>
        <taxon>Marinobacterium</taxon>
    </lineage>
</organism>
<sequence length="153" mass="17593">MKKDFIYGFERLGRLRFLSCLNRRFLMIFVPVELAMLLVEMTGTQTIIITLAALVVLNIVSLEFIAQRYRDAGVSGLWSLISLNPLASPLIYILLALVPGDNDINRYGPPSQPPSLSMWLFIPALMPIILFFIYWIWFYFTWAVVTVPFLMVL</sequence>
<feature type="transmembrane region" description="Helical" evidence="1">
    <location>
        <begin position="21"/>
        <end position="39"/>
    </location>
</feature>
<dbReference type="OrthoDB" id="9812349at2"/>
<dbReference type="Pfam" id="PF05656">
    <property type="entry name" value="DUF805"/>
    <property type="match status" value="1"/>
</dbReference>
<dbReference type="EMBL" id="PYGI01000002">
    <property type="protein sequence ID" value="PSL16151.1"/>
    <property type="molecule type" value="Genomic_DNA"/>
</dbReference>
<keyword evidence="3" id="KW-1185">Reference proteome</keyword>
<feature type="transmembrane region" description="Helical" evidence="1">
    <location>
        <begin position="45"/>
        <end position="65"/>
    </location>
</feature>
<feature type="transmembrane region" description="Helical" evidence="1">
    <location>
        <begin position="77"/>
        <end position="98"/>
    </location>
</feature>
<dbReference type="AlphaFoldDB" id="A0A2P8F364"/>
<dbReference type="InterPro" id="IPR008523">
    <property type="entry name" value="DUF805"/>
</dbReference>